<keyword evidence="5 13" id="KW-0136">Cellulose degradation</keyword>
<gene>
    <name evidence="17" type="ORF">CTheo_4627</name>
</gene>
<keyword evidence="10 13" id="KW-0119">Carbohydrate metabolism</keyword>
<keyword evidence="18" id="KW-1185">Reference proteome</keyword>
<evidence type="ECO:0000256" key="7">
    <source>
        <dbReference type="ARBA" id="ARBA00023008"/>
    </source>
</evidence>
<organism evidence="17 18">
    <name type="scientific">Ceratobasidium theobromae</name>
    <dbReference type="NCBI Taxonomy" id="1582974"/>
    <lineage>
        <taxon>Eukaryota</taxon>
        <taxon>Fungi</taxon>
        <taxon>Dikarya</taxon>
        <taxon>Basidiomycota</taxon>
        <taxon>Agaricomycotina</taxon>
        <taxon>Agaricomycetes</taxon>
        <taxon>Cantharellales</taxon>
        <taxon>Ceratobasidiaceae</taxon>
        <taxon>Ceratobasidium</taxon>
    </lineage>
</organism>
<feature type="chain" id="PRO_5024270271" description="AA9 family lytic polysaccharide monooxygenase" evidence="14">
    <location>
        <begin position="20"/>
        <end position="413"/>
    </location>
</feature>
<dbReference type="OrthoDB" id="2525337at2759"/>
<comment type="domain">
    <text evidence="13">Has a modular structure: an endo-beta-1,4-glucanase catalytic module at the N-terminus, a linker rich in serines and threonines, and a C-terminal carbohydrate-binding module (CBM).</text>
</comment>
<dbReference type="GO" id="GO:0030245">
    <property type="term" value="P:cellulose catabolic process"/>
    <property type="evidence" value="ECO:0007669"/>
    <property type="project" value="UniProtKB-UniRule"/>
</dbReference>
<dbReference type="SUPFAM" id="SSF57180">
    <property type="entry name" value="Cellulose-binding domain"/>
    <property type="match status" value="1"/>
</dbReference>
<dbReference type="PANTHER" id="PTHR33353">
    <property type="entry name" value="PUTATIVE (AFU_ORTHOLOGUE AFUA_1G12560)-RELATED"/>
    <property type="match status" value="1"/>
</dbReference>
<proteinExistence type="inferred from homology"/>
<evidence type="ECO:0000256" key="10">
    <source>
        <dbReference type="ARBA" id="ARBA00023277"/>
    </source>
</evidence>
<dbReference type="InterPro" id="IPR005103">
    <property type="entry name" value="AA9_LPMO"/>
</dbReference>
<accession>A0A5N5QJY4</accession>
<keyword evidence="2 13" id="KW-0964">Secreted</keyword>
<keyword evidence="6" id="KW-0560">Oxidoreductase</keyword>
<sequence length="413" mass="45342">MRLSAVLVGLSTATMGVHAHTHLWGVWINGIFQGHGHHRYLRAPPTNNPVKDLQSRSLACNVESEAVPETLQVVAGDRITFEWHHSYRHDDVIDPSYKGPISVYMAPTSSNGEGNVWVKIWEEGLNGTWATEKLRDSHGEHTITVPLIASGKYLLRPEIIALHEAGTPYSTNRALGAQFFMNCVQIEVLSHGRILPPGVSFPGAYNYTDPGLLFDIHNTRGPKYVVPGPKVWTGSKGGRIGHAAAEQSVHSHANSLVFGGGLPVGSWSDDGGFYGGAFLADPMPYHDDDFLDTPFHDFDFNETDTHDINFHDTTYHDTAYHDAAYHDTAYHDTDFHDAAFHDAEFHSSHNVASAKAPHASADSNHDLVPEHGQCGGHYWKGPTKCAGNAHCVKLHGGLLPRLKKLHVDGFINL</sequence>
<evidence type="ECO:0000259" key="16">
    <source>
        <dbReference type="Pfam" id="PF03443"/>
    </source>
</evidence>
<dbReference type="GO" id="GO:0004497">
    <property type="term" value="F:monooxygenase activity"/>
    <property type="evidence" value="ECO:0007669"/>
    <property type="project" value="UniProtKB-KW"/>
</dbReference>
<evidence type="ECO:0000256" key="1">
    <source>
        <dbReference type="ARBA" id="ARBA00004613"/>
    </source>
</evidence>
<evidence type="ECO:0000256" key="9">
    <source>
        <dbReference type="ARBA" id="ARBA00023157"/>
    </source>
</evidence>
<evidence type="ECO:0000256" key="4">
    <source>
        <dbReference type="ARBA" id="ARBA00022729"/>
    </source>
</evidence>
<comment type="catalytic activity">
    <reaction evidence="13">
        <text>[(1-&gt;4)-beta-D-glucosyl]n+m + reduced acceptor + O2 = 4-dehydro-beta-D-glucosyl-[(1-&gt;4)-beta-D-glucosyl]n-1 + [(1-&gt;4)-beta-D-glucosyl]m + acceptor + H2O.</text>
        <dbReference type="EC" id="1.14.99.56"/>
    </reaction>
</comment>
<keyword evidence="3" id="KW-0479">Metal-binding</keyword>
<comment type="caution">
    <text evidence="17">The sequence shown here is derived from an EMBL/GenBank/DDBJ whole genome shotgun (WGS) entry which is preliminary data.</text>
</comment>
<feature type="domain" description="Auxiliary Activity family 9 catalytic" evidence="16">
    <location>
        <begin position="20"/>
        <end position="219"/>
    </location>
</feature>
<comment type="subcellular location">
    <subcellularLocation>
        <location evidence="1 13">Secreted</location>
    </subcellularLocation>
</comment>
<dbReference type="GO" id="GO:0008810">
    <property type="term" value="F:cellulase activity"/>
    <property type="evidence" value="ECO:0007669"/>
    <property type="project" value="UniProtKB-UniRule"/>
</dbReference>
<evidence type="ECO:0000256" key="11">
    <source>
        <dbReference type="ARBA" id="ARBA00023326"/>
    </source>
</evidence>
<comment type="function">
    <text evidence="13">Lytic polysaccharide monooxygenase (LMPO) that depolymerizes crystalline and amorphous polysaccharides via the oxidation of scissile alpha- or beta-(1-4)-glycosidic bonds, yielding C1 and/or C4 oxidation products. Catalysis by LPMOs requires the reduction of the active-site copper from Cu(II) to Cu(I) by a reducing agent and H(2)O(2) or O(2) as a cosubstrate.</text>
</comment>
<keyword evidence="9 13" id="KW-1015">Disulfide bond</keyword>
<dbReference type="GO" id="GO:0005576">
    <property type="term" value="C:extracellular region"/>
    <property type="evidence" value="ECO:0007669"/>
    <property type="project" value="UniProtKB-SubCell"/>
</dbReference>
<dbReference type="GO" id="GO:0046872">
    <property type="term" value="F:metal ion binding"/>
    <property type="evidence" value="ECO:0007669"/>
    <property type="project" value="UniProtKB-KW"/>
</dbReference>
<evidence type="ECO:0000259" key="15">
    <source>
        <dbReference type="Pfam" id="PF00734"/>
    </source>
</evidence>
<reference evidence="17 18" key="1">
    <citation type="journal article" date="2019" name="Fungal Biol. Biotechnol.">
        <title>Draft genome sequence of fastidious pathogen Ceratobasidium theobromae, which causes vascular-streak dieback in Theobroma cacao.</title>
        <authorList>
            <person name="Ali S.S."/>
            <person name="Asman A."/>
            <person name="Shao J."/>
            <person name="Firmansyah A.P."/>
            <person name="Susilo A.W."/>
            <person name="Rosmana A."/>
            <person name="McMahon P."/>
            <person name="Junaid M."/>
            <person name="Guest D."/>
            <person name="Kheng T.Y."/>
            <person name="Meinhardt L.W."/>
            <person name="Bailey B.A."/>
        </authorList>
    </citation>
    <scope>NUCLEOTIDE SEQUENCE [LARGE SCALE GENOMIC DNA]</scope>
    <source>
        <strain evidence="17 18">CT2</strain>
    </source>
</reference>
<dbReference type="Pfam" id="PF00734">
    <property type="entry name" value="CBM_1"/>
    <property type="match status" value="1"/>
</dbReference>
<dbReference type="Pfam" id="PF03443">
    <property type="entry name" value="AA9"/>
    <property type="match status" value="1"/>
</dbReference>
<feature type="domain" description="CBM1" evidence="15">
    <location>
        <begin position="372"/>
        <end position="394"/>
    </location>
</feature>
<dbReference type="AlphaFoldDB" id="A0A5N5QJY4"/>
<evidence type="ECO:0000256" key="8">
    <source>
        <dbReference type="ARBA" id="ARBA00023033"/>
    </source>
</evidence>
<dbReference type="Gene3D" id="2.70.50.70">
    <property type="match status" value="1"/>
</dbReference>
<protein>
    <recommendedName>
        <fullName evidence="13">AA9 family lytic polysaccharide monooxygenase</fullName>
        <ecNumber evidence="13">1.14.99.56</ecNumber>
    </recommendedName>
    <alternativeName>
        <fullName evidence="13">Endo-beta-1,4-glucanase</fullName>
    </alternativeName>
    <alternativeName>
        <fullName evidence="13">Glycosyl hydrolase 61 family protein</fullName>
    </alternativeName>
</protein>
<dbReference type="GO" id="GO:0030248">
    <property type="term" value="F:cellulose binding"/>
    <property type="evidence" value="ECO:0007669"/>
    <property type="project" value="UniProtKB-UniRule"/>
</dbReference>
<keyword evidence="7" id="KW-0186">Copper</keyword>
<evidence type="ECO:0000256" key="14">
    <source>
        <dbReference type="SAM" id="SignalP"/>
    </source>
</evidence>
<dbReference type="InterPro" id="IPR049892">
    <property type="entry name" value="AA9"/>
</dbReference>
<dbReference type="InterPro" id="IPR035971">
    <property type="entry name" value="CBD_sf"/>
</dbReference>
<comment type="similarity">
    <text evidence="12">Belongs to the polysaccharide monooxygenase AA9 family.</text>
</comment>
<dbReference type="EC" id="1.14.99.56" evidence="13"/>
<dbReference type="InterPro" id="IPR000254">
    <property type="entry name" value="CBD"/>
</dbReference>
<dbReference type="EMBL" id="SSOP01000082">
    <property type="protein sequence ID" value="KAB5591949.1"/>
    <property type="molecule type" value="Genomic_DNA"/>
</dbReference>
<dbReference type="Proteomes" id="UP000383932">
    <property type="component" value="Unassembled WGS sequence"/>
</dbReference>
<keyword evidence="11 13" id="KW-0624">Polysaccharide degradation</keyword>
<keyword evidence="4 14" id="KW-0732">Signal</keyword>
<dbReference type="PANTHER" id="PTHR33353:SF17">
    <property type="entry name" value="ENDO-BETA-1,4-GLUCANASE D"/>
    <property type="match status" value="1"/>
</dbReference>
<evidence type="ECO:0000256" key="3">
    <source>
        <dbReference type="ARBA" id="ARBA00022723"/>
    </source>
</evidence>
<dbReference type="CDD" id="cd21175">
    <property type="entry name" value="LPMO_AA9"/>
    <property type="match status" value="1"/>
</dbReference>
<evidence type="ECO:0000256" key="13">
    <source>
        <dbReference type="RuleBase" id="RU368122"/>
    </source>
</evidence>
<name>A0A5N5QJY4_9AGAM</name>
<evidence type="ECO:0000256" key="2">
    <source>
        <dbReference type="ARBA" id="ARBA00022525"/>
    </source>
</evidence>
<feature type="signal peptide" evidence="14">
    <location>
        <begin position="1"/>
        <end position="19"/>
    </location>
</feature>
<evidence type="ECO:0000313" key="18">
    <source>
        <dbReference type="Proteomes" id="UP000383932"/>
    </source>
</evidence>
<keyword evidence="8" id="KW-0503">Monooxygenase</keyword>
<evidence type="ECO:0000313" key="17">
    <source>
        <dbReference type="EMBL" id="KAB5591949.1"/>
    </source>
</evidence>
<evidence type="ECO:0000256" key="12">
    <source>
        <dbReference type="ARBA" id="ARBA00044502"/>
    </source>
</evidence>
<evidence type="ECO:0000256" key="5">
    <source>
        <dbReference type="ARBA" id="ARBA00023001"/>
    </source>
</evidence>
<evidence type="ECO:0000256" key="6">
    <source>
        <dbReference type="ARBA" id="ARBA00023002"/>
    </source>
</evidence>